<feature type="domain" description="AP complex mu/sigma subunit" evidence="10">
    <location>
        <begin position="1"/>
        <end position="138"/>
    </location>
</feature>
<keyword evidence="5 9" id="KW-0653">Protein transport</keyword>
<evidence type="ECO:0000256" key="1">
    <source>
        <dbReference type="ARBA" id="ARBA00004555"/>
    </source>
</evidence>
<dbReference type="InterPro" id="IPR016635">
    <property type="entry name" value="AP_complex_ssu"/>
</dbReference>
<dbReference type="PIRSF" id="PIRSF015588">
    <property type="entry name" value="AP_complex_sigma"/>
    <property type="match status" value="1"/>
</dbReference>
<evidence type="ECO:0000256" key="2">
    <source>
        <dbReference type="ARBA" id="ARBA00004640"/>
    </source>
</evidence>
<dbReference type="Gene3D" id="3.30.450.60">
    <property type="match status" value="1"/>
</dbReference>
<dbReference type="InterPro" id="IPR011012">
    <property type="entry name" value="Longin-like_dom_sf"/>
</dbReference>
<evidence type="ECO:0000256" key="3">
    <source>
        <dbReference type="ARBA" id="ARBA00006972"/>
    </source>
</evidence>
<dbReference type="GO" id="GO:0030121">
    <property type="term" value="C:AP-1 adaptor complex"/>
    <property type="evidence" value="ECO:0007669"/>
    <property type="project" value="UniProtKB-ARBA"/>
</dbReference>
<accession>A0A4T0WV91</accession>
<evidence type="ECO:0000313" key="11">
    <source>
        <dbReference type="EMBL" id="TID14477.1"/>
    </source>
</evidence>
<dbReference type="Proteomes" id="UP000307173">
    <property type="component" value="Unassembled WGS sequence"/>
</dbReference>
<dbReference type="InterPro" id="IPR022775">
    <property type="entry name" value="AP_mu_sigma_su"/>
</dbReference>
<gene>
    <name evidence="11" type="ORF">CANINC_004765</name>
</gene>
<evidence type="ECO:0000256" key="7">
    <source>
        <dbReference type="ARBA" id="ARBA00023136"/>
    </source>
</evidence>
<keyword evidence="6" id="KW-0333">Golgi apparatus</keyword>
<dbReference type="GO" id="GO:0006886">
    <property type="term" value="P:intracellular protein transport"/>
    <property type="evidence" value="ECO:0007669"/>
    <property type="project" value="UniProtKB-UniRule"/>
</dbReference>
<dbReference type="PANTHER" id="PTHR11753">
    <property type="entry name" value="ADAPTOR COMPLEXES SMALL SUBUNIT FAMILY"/>
    <property type="match status" value="1"/>
</dbReference>
<dbReference type="STRING" id="52247.A0A4T0WV91"/>
<dbReference type="EMBL" id="SELW01000658">
    <property type="protein sequence ID" value="TID14477.1"/>
    <property type="molecule type" value="Genomic_DNA"/>
</dbReference>
<name>A0A4T0WV91_9ASCO</name>
<sequence>MKYIILLSKQGKVRLSKWYQPLTTNEQHTIIRDLAALLPLRRHRMCNVVEYRDSKIVYRRYASLFFVVGIDAEENELAVLEAIHRYVELLDRTYTSVCELDIVFNAPLAYMLLDEFILGGEVSEPAARAVLDAVRGADAREEDERLSTQVR</sequence>
<organism evidence="11 12">
    <name type="scientific">Pichia inconspicua</name>
    <dbReference type="NCBI Taxonomy" id="52247"/>
    <lineage>
        <taxon>Eukaryota</taxon>
        <taxon>Fungi</taxon>
        <taxon>Dikarya</taxon>
        <taxon>Ascomycota</taxon>
        <taxon>Saccharomycotina</taxon>
        <taxon>Pichiomycetes</taxon>
        <taxon>Pichiales</taxon>
        <taxon>Pichiaceae</taxon>
        <taxon>Pichia</taxon>
    </lineage>
</organism>
<dbReference type="FunFam" id="3.30.450.60:FF:000007">
    <property type="entry name" value="AP complex subunit sigma"/>
    <property type="match status" value="1"/>
</dbReference>
<evidence type="ECO:0000256" key="6">
    <source>
        <dbReference type="ARBA" id="ARBA00023034"/>
    </source>
</evidence>
<comment type="caution">
    <text evidence="11">The sequence shown here is derived from an EMBL/GenBank/DDBJ whole genome shotgun (WGS) entry which is preliminary data.</text>
</comment>
<protein>
    <recommendedName>
        <fullName evidence="9">AP complex subunit sigma</fullName>
    </recommendedName>
</protein>
<reference evidence="11 12" key="1">
    <citation type="journal article" date="2019" name="Front. Genet.">
        <title>Whole-Genome Sequencing of the Opportunistic Yeast Pathogen Candida inconspicua Uncovers Its Hybrid Origin.</title>
        <authorList>
            <person name="Mixao V."/>
            <person name="Hansen A.P."/>
            <person name="Saus E."/>
            <person name="Boekhout T."/>
            <person name="Lass-Florl C."/>
            <person name="Gabaldon T."/>
        </authorList>
    </citation>
    <scope>NUCLEOTIDE SEQUENCE [LARGE SCALE GENOMIC DNA]</scope>
    <source>
        <strain evidence="11 12">CBS 180</strain>
    </source>
</reference>
<dbReference type="GO" id="GO:0016482">
    <property type="term" value="P:cytosolic transport"/>
    <property type="evidence" value="ECO:0007669"/>
    <property type="project" value="UniProtKB-ARBA"/>
</dbReference>
<comment type="subcellular location">
    <subcellularLocation>
        <location evidence="2">Cytoplasmic vesicle</location>
        <location evidence="2">Clathrin-coated vesicle membrane</location>
    </subcellularLocation>
    <subcellularLocation>
        <location evidence="1">Golgi apparatus</location>
    </subcellularLocation>
</comment>
<dbReference type="Pfam" id="PF01217">
    <property type="entry name" value="Clat_adaptor_s"/>
    <property type="match status" value="1"/>
</dbReference>
<keyword evidence="7 9" id="KW-0472">Membrane</keyword>
<keyword evidence="4 9" id="KW-0813">Transport</keyword>
<dbReference type="GO" id="GO:0005829">
    <property type="term" value="C:cytosol"/>
    <property type="evidence" value="ECO:0007669"/>
    <property type="project" value="GOC"/>
</dbReference>
<comment type="similarity">
    <text evidence="3 9">Belongs to the adaptor complexes small subunit family.</text>
</comment>
<evidence type="ECO:0000313" key="12">
    <source>
        <dbReference type="Proteomes" id="UP000307173"/>
    </source>
</evidence>
<evidence type="ECO:0000256" key="8">
    <source>
        <dbReference type="ARBA" id="ARBA00023329"/>
    </source>
</evidence>
<proteinExistence type="inferred from homology"/>
<evidence type="ECO:0000259" key="10">
    <source>
        <dbReference type="Pfam" id="PF01217"/>
    </source>
</evidence>
<keyword evidence="12" id="KW-1185">Reference proteome</keyword>
<evidence type="ECO:0000256" key="9">
    <source>
        <dbReference type="PIRNR" id="PIRNR015588"/>
    </source>
</evidence>
<dbReference type="AlphaFoldDB" id="A0A4T0WV91"/>
<dbReference type="OrthoDB" id="371463at2759"/>
<keyword evidence="8" id="KW-0968">Cytoplasmic vesicle</keyword>
<dbReference type="GO" id="GO:0016192">
    <property type="term" value="P:vesicle-mediated transport"/>
    <property type="evidence" value="ECO:0007669"/>
    <property type="project" value="UniProtKB-ARBA"/>
</dbReference>
<evidence type="ECO:0000256" key="4">
    <source>
        <dbReference type="ARBA" id="ARBA00022448"/>
    </source>
</evidence>
<evidence type="ECO:0000256" key="5">
    <source>
        <dbReference type="ARBA" id="ARBA00022927"/>
    </source>
</evidence>
<dbReference type="SUPFAM" id="SSF64356">
    <property type="entry name" value="SNARE-like"/>
    <property type="match status" value="1"/>
</dbReference>